<dbReference type="Gene3D" id="3.40.50.1820">
    <property type="entry name" value="alpha/beta hydrolase"/>
    <property type="match status" value="1"/>
</dbReference>
<organism evidence="2 3">
    <name type="scientific">Acetobacter oeni</name>
    <dbReference type="NCBI Taxonomy" id="304077"/>
    <lineage>
        <taxon>Bacteria</taxon>
        <taxon>Pseudomonadati</taxon>
        <taxon>Pseudomonadota</taxon>
        <taxon>Alphaproteobacteria</taxon>
        <taxon>Acetobacterales</taxon>
        <taxon>Acetobacteraceae</taxon>
        <taxon>Acetobacter</taxon>
    </lineage>
</organism>
<gene>
    <name evidence="2" type="ORF">AOE01nite_21960</name>
</gene>
<reference evidence="2 3" key="1">
    <citation type="submission" date="2019-07" db="EMBL/GenBank/DDBJ databases">
        <title>Whole genome shotgun sequence of Acetobacter oeni NBRC 105207.</title>
        <authorList>
            <person name="Hosoyama A."/>
            <person name="Uohara A."/>
            <person name="Ohji S."/>
            <person name="Ichikawa N."/>
        </authorList>
    </citation>
    <scope>NUCLEOTIDE SEQUENCE [LARGE SCALE GENOMIC DNA]</scope>
    <source>
        <strain evidence="2 3">NBRC 105207</strain>
    </source>
</reference>
<accession>A0A511XLZ7</accession>
<feature type="domain" description="AB hydrolase-1" evidence="1">
    <location>
        <begin position="8"/>
        <end position="206"/>
    </location>
</feature>
<dbReference type="AlphaFoldDB" id="A0A511XLZ7"/>
<dbReference type="InterPro" id="IPR029058">
    <property type="entry name" value="AB_hydrolase_fold"/>
</dbReference>
<dbReference type="SUPFAM" id="SSF53474">
    <property type="entry name" value="alpha/beta-Hydrolases"/>
    <property type="match status" value="1"/>
</dbReference>
<proteinExistence type="predicted"/>
<sequence>MRAGLMRVLLIHGWGFDRRFWEPVAARLRYETCVPDVGFSDGAARGVLPDEFVVAVGHSLGLLWLLAHGVLPASALILGINGFTRFARAADFPDGVAPRILERMEAGLGRDAGAVVRQFHVNCGLSGGPDETAGLPVPESLRRGLHLLRHGDARALRDRVAGVLASRDDAIVPPALTEACFSADRISWSRSGGHLLPLTEPDLCVRFICDAMERHRHAV</sequence>
<dbReference type="GO" id="GO:0016787">
    <property type="term" value="F:hydrolase activity"/>
    <property type="evidence" value="ECO:0007669"/>
    <property type="project" value="UniProtKB-KW"/>
</dbReference>
<keyword evidence="3" id="KW-1185">Reference proteome</keyword>
<comment type="caution">
    <text evidence="2">The sequence shown here is derived from an EMBL/GenBank/DDBJ whole genome shotgun (WGS) entry which is preliminary data.</text>
</comment>
<evidence type="ECO:0000313" key="3">
    <source>
        <dbReference type="Proteomes" id="UP000321746"/>
    </source>
</evidence>
<keyword evidence="2" id="KW-0378">Hydrolase</keyword>
<dbReference type="Proteomes" id="UP000321746">
    <property type="component" value="Unassembled WGS sequence"/>
</dbReference>
<evidence type="ECO:0000259" key="1">
    <source>
        <dbReference type="Pfam" id="PF12697"/>
    </source>
</evidence>
<protein>
    <submittedName>
        <fullName evidence="2">Alpha/beta hydrolase</fullName>
    </submittedName>
</protein>
<dbReference type="EMBL" id="BJYG01000030">
    <property type="protein sequence ID" value="GEN63972.1"/>
    <property type="molecule type" value="Genomic_DNA"/>
</dbReference>
<evidence type="ECO:0000313" key="2">
    <source>
        <dbReference type="EMBL" id="GEN63972.1"/>
    </source>
</evidence>
<dbReference type="Pfam" id="PF12697">
    <property type="entry name" value="Abhydrolase_6"/>
    <property type="match status" value="1"/>
</dbReference>
<name>A0A511XLZ7_9PROT</name>
<dbReference type="InterPro" id="IPR000073">
    <property type="entry name" value="AB_hydrolase_1"/>
</dbReference>